<evidence type="ECO:0000256" key="2">
    <source>
        <dbReference type="ARBA" id="ARBA00022553"/>
    </source>
</evidence>
<sequence>MQQSVQNPMKSGQSSQNSDSFLQECIKENYFSQSGHKHNEKNSQHINANVSVSNFIHNQSEQLTQQSLLKTQDLSTQVQASSKSSENETMNNMIIGQECGTVGNNVEDGSVKYDSDENSNRNKQQNTDEDTKATSEEDSPPPYKQTLNKTTDEAKLEEETKSSTQEYDNLIQQSLSKTGKISKDDFNLIQVIGTGSYGKVLLVKKKQNGKLYAMKVLKKKQLRKQRQVKNTWTERMILEKINHPFIVKMNFAFQNEKKLFLVLDYCPGGELFFYISQIGRFKEQSAKFYAANILLALECLHQNDIIYRDLKPENILIDRDGFAKLTDFGLSKDNFYSDSQTNSFCGTAEYLAPEVLNKKGYNFACDWWSFGCVVYEMLSAIPPFYSKKRSEIYDKIRFKNPNFYHYHSKDAMDLISRLLEKDPSKRLGSIGGAQEIKEHEFFSGIDWDKMMMKQVQTPYKPLLDRNDDTKHFDQEICNIPIDSPPCDSFGNQYNDNHTEDMNDFDGFSFVAQTLMSANDNNIDSQLQ</sequence>
<organism evidence="11 12">
    <name type="scientific">Stylonychia lemnae</name>
    <name type="common">Ciliate</name>
    <dbReference type="NCBI Taxonomy" id="5949"/>
    <lineage>
        <taxon>Eukaryota</taxon>
        <taxon>Sar</taxon>
        <taxon>Alveolata</taxon>
        <taxon>Ciliophora</taxon>
        <taxon>Intramacronucleata</taxon>
        <taxon>Spirotrichea</taxon>
        <taxon>Stichotrichia</taxon>
        <taxon>Sporadotrichida</taxon>
        <taxon>Oxytrichidae</taxon>
        <taxon>Stylonychinae</taxon>
        <taxon>Stylonychia</taxon>
    </lineage>
</organism>
<dbReference type="FunFam" id="1.10.510.10:FF:000008">
    <property type="entry name" value="Non-specific serine/threonine protein kinase"/>
    <property type="match status" value="1"/>
</dbReference>
<dbReference type="Gene3D" id="1.10.510.10">
    <property type="entry name" value="Transferase(Phosphotransferase) domain 1"/>
    <property type="match status" value="1"/>
</dbReference>
<dbReference type="CDD" id="cd05123">
    <property type="entry name" value="STKc_AGC"/>
    <property type="match status" value="1"/>
</dbReference>
<dbReference type="PANTHER" id="PTHR24351">
    <property type="entry name" value="RIBOSOMAL PROTEIN S6 KINASE"/>
    <property type="match status" value="1"/>
</dbReference>
<feature type="binding site" evidence="7">
    <location>
        <position position="215"/>
    </location>
    <ligand>
        <name>ATP</name>
        <dbReference type="ChEBI" id="CHEBI:30616"/>
    </ligand>
</feature>
<dbReference type="SMART" id="SM00220">
    <property type="entry name" value="S_TKc"/>
    <property type="match status" value="1"/>
</dbReference>
<evidence type="ECO:0000256" key="7">
    <source>
        <dbReference type="PROSITE-ProRule" id="PRU10141"/>
    </source>
</evidence>
<dbReference type="Proteomes" id="UP000039865">
    <property type="component" value="Unassembled WGS sequence"/>
</dbReference>
<feature type="compositionally biased region" description="Basic and acidic residues" evidence="8">
    <location>
        <begin position="109"/>
        <end position="120"/>
    </location>
</feature>
<evidence type="ECO:0000313" key="12">
    <source>
        <dbReference type="Proteomes" id="UP000039865"/>
    </source>
</evidence>
<evidence type="ECO:0000256" key="6">
    <source>
        <dbReference type="ARBA" id="ARBA00022840"/>
    </source>
</evidence>
<gene>
    <name evidence="11" type="primary">Contig10252.g10944</name>
    <name evidence="11" type="ORF">STYLEM_4706</name>
</gene>
<feature type="domain" description="AGC-kinase C-terminal" evidence="10">
    <location>
        <begin position="443"/>
        <end position="519"/>
    </location>
</feature>
<dbReference type="InterPro" id="IPR011009">
    <property type="entry name" value="Kinase-like_dom_sf"/>
</dbReference>
<evidence type="ECO:0000256" key="4">
    <source>
        <dbReference type="ARBA" id="ARBA00022741"/>
    </source>
</evidence>
<dbReference type="GO" id="GO:0004674">
    <property type="term" value="F:protein serine/threonine kinase activity"/>
    <property type="evidence" value="ECO:0007669"/>
    <property type="project" value="UniProtKB-KW"/>
</dbReference>
<dbReference type="InterPro" id="IPR017441">
    <property type="entry name" value="Protein_kinase_ATP_BS"/>
</dbReference>
<feature type="region of interest" description="Disordered" evidence="8">
    <location>
        <begin position="100"/>
        <end position="167"/>
    </location>
</feature>
<dbReference type="InParanoid" id="A0A078A2F8"/>
<keyword evidence="3" id="KW-0808">Transferase</keyword>
<dbReference type="PROSITE" id="PS00108">
    <property type="entry name" value="PROTEIN_KINASE_ST"/>
    <property type="match status" value="1"/>
</dbReference>
<evidence type="ECO:0000313" key="11">
    <source>
        <dbReference type="EMBL" id="CDW75713.1"/>
    </source>
</evidence>
<keyword evidence="5 11" id="KW-0418">Kinase</keyword>
<evidence type="ECO:0000256" key="5">
    <source>
        <dbReference type="ARBA" id="ARBA00022777"/>
    </source>
</evidence>
<dbReference type="PROSITE" id="PS50011">
    <property type="entry name" value="PROTEIN_KINASE_DOM"/>
    <property type="match status" value="1"/>
</dbReference>
<dbReference type="PROSITE" id="PS00107">
    <property type="entry name" value="PROTEIN_KINASE_ATP"/>
    <property type="match status" value="1"/>
</dbReference>
<dbReference type="InterPro" id="IPR000719">
    <property type="entry name" value="Prot_kinase_dom"/>
</dbReference>
<feature type="domain" description="Protein kinase" evidence="9">
    <location>
        <begin position="186"/>
        <end position="442"/>
    </location>
</feature>
<dbReference type="Pfam" id="PF00069">
    <property type="entry name" value="Pkinase"/>
    <property type="match status" value="1"/>
</dbReference>
<evidence type="ECO:0000259" key="9">
    <source>
        <dbReference type="PROSITE" id="PS50011"/>
    </source>
</evidence>
<dbReference type="GO" id="GO:0005524">
    <property type="term" value="F:ATP binding"/>
    <property type="evidence" value="ECO:0007669"/>
    <property type="project" value="UniProtKB-UniRule"/>
</dbReference>
<dbReference type="SMART" id="SM00133">
    <property type="entry name" value="S_TK_X"/>
    <property type="match status" value="1"/>
</dbReference>
<dbReference type="InterPro" id="IPR008271">
    <property type="entry name" value="Ser/Thr_kinase_AS"/>
</dbReference>
<dbReference type="InterPro" id="IPR000961">
    <property type="entry name" value="AGC-kinase_C"/>
</dbReference>
<keyword evidence="12" id="KW-1185">Reference proteome</keyword>
<evidence type="ECO:0000256" key="1">
    <source>
        <dbReference type="ARBA" id="ARBA00022527"/>
    </source>
</evidence>
<evidence type="ECO:0000256" key="3">
    <source>
        <dbReference type="ARBA" id="ARBA00022679"/>
    </source>
</evidence>
<dbReference type="AlphaFoldDB" id="A0A078A2F8"/>
<keyword evidence="2" id="KW-0597">Phosphoprotein</keyword>
<name>A0A078A2F8_STYLE</name>
<dbReference type="OrthoDB" id="347657at2759"/>
<keyword evidence="6 7" id="KW-0067">ATP-binding</keyword>
<keyword evidence="1" id="KW-0723">Serine/threonine-protein kinase</keyword>
<evidence type="ECO:0000259" key="10">
    <source>
        <dbReference type="PROSITE" id="PS51285"/>
    </source>
</evidence>
<keyword evidence="4 7" id="KW-0547">Nucleotide-binding</keyword>
<proteinExistence type="predicted"/>
<protein>
    <submittedName>
        <fullName evidence="11">Rps6 protein kinase</fullName>
    </submittedName>
</protein>
<evidence type="ECO:0000256" key="8">
    <source>
        <dbReference type="SAM" id="MobiDB-lite"/>
    </source>
</evidence>
<accession>A0A078A2F8</accession>
<dbReference type="SUPFAM" id="SSF56112">
    <property type="entry name" value="Protein kinase-like (PK-like)"/>
    <property type="match status" value="1"/>
</dbReference>
<dbReference type="Gene3D" id="3.30.200.20">
    <property type="entry name" value="Phosphorylase Kinase, domain 1"/>
    <property type="match status" value="1"/>
</dbReference>
<dbReference type="PROSITE" id="PS51285">
    <property type="entry name" value="AGC_KINASE_CTER"/>
    <property type="match status" value="1"/>
</dbReference>
<dbReference type="FunFam" id="3.30.200.20:FF:000537">
    <property type="entry name" value="Non-specific serine/threonine protein kinase"/>
    <property type="match status" value="1"/>
</dbReference>
<feature type="compositionally biased region" description="Basic and acidic residues" evidence="8">
    <location>
        <begin position="150"/>
        <end position="161"/>
    </location>
</feature>
<dbReference type="EMBL" id="CCKQ01004552">
    <property type="protein sequence ID" value="CDW75713.1"/>
    <property type="molecule type" value="Genomic_DNA"/>
</dbReference>
<dbReference type="InterPro" id="IPR045270">
    <property type="entry name" value="STKc_AGC"/>
</dbReference>
<reference evidence="11 12" key="1">
    <citation type="submission" date="2014-06" db="EMBL/GenBank/DDBJ databases">
        <authorList>
            <person name="Swart Estienne"/>
        </authorList>
    </citation>
    <scope>NUCLEOTIDE SEQUENCE [LARGE SCALE GENOMIC DNA]</scope>
    <source>
        <strain evidence="11 12">130c</strain>
    </source>
</reference>